<reference evidence="4 5" key="1">
    <citation type="journal article" date="2010" name="Stand. Genomic Sci.">
        <title>Complete genome sequence of Acidaminococcus fermentans type strain (VR4).</title>
        <authorList>
            <person name="Chang Y.J."/>
            <person name="Pukall R."/>
            <person name="Saunders E."/>
            <person name="Lapidus A."/>
            <person name="Copeland A."/>
            <person name="Nolan M."/>
            <person name="Glavina Del Rio T."/>
            <person name="Lucas S."/>
            <person name="Chen F."/>
            <person name="Tice H."/>
            <person name="Cheng J.F."/>
            <person name="Han C."/>
            <person name="Detter J.C."/>
            <person name="Bruce D."/>
            <person name="Goodwin L."/>
            <person name="Pitluck S."/>
            <person name="Mikhailova N."/>
            <person name="Liolios K."/>
            <person name="Pati A."/>
            <person name="Ivanova N."/>
            <person name="Mavromatis K."/>
            <person name="Chen A."/>
            <person name="Palaniappan K."/>
            <person name="Land M."/>
            <person name="Hauser L."/>
            <person name="Jeffries C.D."/>
            <person name="Brettin T."/>
            <person name="Rohde M."/>
            <person name="Goker M."/>
            <person name="Bristow J."/>
            <person name="Eisen J.A."/>
            <person name="Markowitz V."/>
            <person name="Hugenholtz P."/>
            <person name="Kyrpides N.C."/>
            <person name="Klenk H.P."/>
        </authorList>
    </citation>
    <scope>NUCLEOTIDE SEQUENCE [LARGE SCALE GENOMIC DNA]</scope>
    <source>
        <strain evidence="5">ATCC 25085 / DSM 20731 / CCUG 9996 / CIP 106432 / VR4</strain>
    </source>
</reference>
<dbReference type="SUPFAM" id="SSF55073">
    <property type="entry name" value="Nucleotide cyclase"/>
    <property type="match status" value="1"/>
</dbReference>
<dbReference type="PROSITE" id="PS50883">
    <property type="entry name" value="EAL"/>
    <property type="match status" value="1"/>
</dbReference>
<feature type="domain" description="EAL" evidence="2">
    <location>
        <begin position="302"/>
        <end position="554"/>
    </location>
</feature>
<dbReference type="InterPro" id="IPR013655">
    <property type="entry name" value="PAS_fold_3"/>
</dbReference>
<dbReference type="Proteomes" id="UP000001902">
    <property type="component" value="Chromosome"/>
</dbReference>
<dbReference type="Gene3D" id="3.30.70.270">
    <property type="match status" value="1"/>
</dbReference>
<dbReference type="AlphaFoldDB" id="D2RJ26"/>
<dbReference type="PROSITE" id="PS50887">
    <property type="entry name" value="GGDEF"/>
    <property type="match status" value="1"/>
</dbReference>
<accession>D2RJ26</accession>
<dbReference type="PANTHER" id="PTHR33121">
    <property type="entry name" value="CYCLIC DI-GMP PHOSPHODIESTERASE PDEF"/>
    <property type="match status" value="1"/>
</dbReference>
<dbReference type="EMBL" id="CP001859">
    <property type="protein sequence ID" value="ADB47078.1"/>
    <property type="molecule type" value="Genomic_DNA"/>
</dbReference>
<dbReference type="HOGENOM" id="CLU_000445_70_57_9"/>
<dbReference type="Pfam" id="PF00563">
    <property type="entry name" value="EAL"/>
    <property type="match status" value="1"/>
</dbReference>
<evidence type="ECO:0000313" key="5">
    <source>
        <dbReference type="Proteomes" id="UP000001902"/>
    </source>
</evidence>
<dbReference type="Pfam" id="PF08447">
    <property type="entry name" value="PAS_3"/>
    <property type="match status" value="1"/>
</dbReference>
<dbReference type="InterPro" id="IPR000014">
    <property type="entry name" value="PAS"/>
</dbReference>
<dbReference type="Gene3D" id="3.30.450.20">
    <property type="entry name" value="PAS domain"/>
    <property type="match status" value="1"/>
</dbReference>
<organism evidence="4 5">
    <name type="scientific">Acidaminococcus fermentans (strain ATCC 25085 / DSM 20731 / CCUG 9996 / CIP 106432 / VR4)</name>
    <dbReference type="NCBI Taxonomy" id="591001"/>
    <lineage>
        <taxon>Bacteria</taxon>
        <taxon>Bacillati</taxon>
        <taxon>Bacillota</taxon>
        <taxon>Negativicutes</taxon>
        <taxon>Acidaminococcales</taxon>
        <taxon>Acidaminococcaceae</taxon>
        <taxon>Acidaminococcus</taxon>
    </lineage>
</organism>
<protein>
    <submittedName>
        <fullName evidence="4">Diguanylate cyclase/phosphodiesterase with PAS/PAC sensor(S)</fullName>
    </submittedName>
</protein>
<evidence type="ECO:0000313" key="4">
    <source>
        <dbReference type="EMBL" id="ADB47078.1"/>
    </source>
</evidence>
<dbReference type="InterPro" id="IPR001633">
    <property type="entry name" value="EAL_dom"/>
</dbReference>
<sequence>MISMTEKGTLSVLLRDLTEHLPGGLLIYRDNPGEEILYANTRLCTMFGCSSLEEFLELSGGSFATLVYPEDRNRVEREIREQILENKSKTDFVNYRICKNDGSIRRVEEFGHRVYVDGVGPVFYVYFLDYDNKYRAYDIDSLTGLPGKNRFIQHAATVLALTALDARAPQMAFVYANIHNFNRYNLRNGSEKGNQFLIKMAGVLQKNFPNRLISRFTDDHFMVLTTLSSLEKRLPVISREIHELYDSSHLEVKFGIYPVEDAYMPVESACGMAQLACDRIRDIPDRHISFYTKAMGEARRLRSYVIDHFQKAMDNRWIQVYFQPVIRSISGTMASVEALARWVDPKKGTISPGIFIPYLEESRQIRKLDLYVLEEICRMYQGQKEMGKTVIPTSFNLSRLDFFQGSIFEDVETIRERYQMPRNMLYVEITESAFVTEGDVLRQEIDRFREAGYEVWMDDFGSGYSSLNTLKDYTFDEIKIDMAFLSQFTEKSQDIIRAIVRMAKEIGIHTLVEGVETREQVEFARSIGCELLQGYYFGKPMALPELKHVRRKKQWEVETPQLRQYYGSLGDIDFLTDKSMAIVEFSRKHYHYLFANEEFRETLRSVGRNSLEEAESIITGRSGPIGRNLWNFMEDILHTRTGKTLTYTENGQYMKLDARHLASNGENHLFLCHLTNISINTEEEDIGNLDWATRNILYLYQNISLVDEEKDEAVPFLMNSPYRQYFFEKRKGLQAMIQEYARHLIYPEDRERFLEFNDRSTLQDRIRKNPAGTVSGFFRTLGNDGKYHWDVHSIFPVSREGKKYMLYTTRHSPMEDELEKQAAWRYYPGAKKEDC</sequence>
<dbReference type="Pfam" id="PF00990">
    <property type="entry name" value="GGDEF"/>
    <property type="match status" value="1"/>
</dbReference>
<evidence type="ECO:0000259" key="2">
    <source>
        <dbReference type="PROSITE" id="PS50883"/>
    </source>
</evidence>
<evidence type="ECO:0000259" key="3">
    <source>
        <dbReference type="PROSITE" id="PS50887"/>
    </source>
</evidence>
<dbReference type="PROSITE" id="PS50112">
    <property type="entry name" value="PAS"/>
    <property type="match status" value="1"/>
</dbReference>
<dbReference type="SMART" id="SM00091">
    <property type="entry name" value="PAS"/>
    <property type="match status" value="1"/>
</dbReference>
<dbReference type="SMART" id="SM00267">
    <property type="entry name" value="GGDEF"/>
    <property type="match status" value="1"/>
</dbReference>
<dbReference type="SUPFAM" id="SSF141868">
    <property type="entry name" value="EAL domain-like"/>
    <property type="match status" value="1"/>
</dbReference>
<proteinExistence type="predicted"/>
<dbReference type="CDD" id="cd01948">
    <property type="entry name" value="EAL"/>
    <property type="match status" value="1"/>
</dbReference>
<dbReference type="CDD" id="cd00130">
    <property type="entry name" value="PAS"/>
    <property type="match status" value="1"/>
</dbReference>
<dbReference type="NCBIfam" id="TIGR00229">
    <property type="entry name" value="sensory_box"/>
    <property type="match status" value="1"/>
</dbReference>
<name>D2RJ26_ACIFV</name>
<dbReference type="InterPro" id="IPR000160">
    <property type="entry name" value="GGDEF_dom"/>
</dbReference>
<dbReference type="InterPro" id="IPR035965">
    <property type="entry name" value="PAS-like_dom_sf"/>
</dbReference>
<evidence type="ECO:0000259" key="1">
    <source>
        <dbReference type="PROSITE" id="PS50112"/>
    </source>
</evidence>
<feature type="domain" description="GGDEF" evidence="3">
    <location>
        <begin position="169"/>
        <end position="293"/>
    </location>
</feature>
<gene>
    <name evidence="4" type="ordered locus">Acfer_0686</name>
</gene>
<dbReference type="InterPro" id="IPR035919">
    <property type="entry name" value="EAL_sf"/>
</dbReference>
<dbReference type="SUPFAM" id="SSF55785">
    <property type="entry name" value="PYP-like sensor domain (PAS domain)"/>
    <property type="match status" value="1"/>
</dbReference>
<dbReference type="PANTHER" id="PTHR33121:SF79">
    <property type="entry name" value="CYCLIC DI-GMP PHOSPHODIESTERASE PDED-RELATED"/>
    <property type="match status" value="1"/>
</dbReference>
<feature type="domain" description="PAS" evidence="1">
    <location>
        <begin position="10"/>
        <end position="87"/>
    </location>
</feature>
<dbReference type="InterPro" id="IPR043128">
    <property type="entry name" value="Rev_trsase/Diguanyl_cyclase"/>
</dbReference>
<dbReference type="InterPro" id="IPR029787">
    <property type="entry name" value="Nucleotide_cyclase"/>
</dbReference>
<dbReference type="KEGG" id="afn:Acfer_0686"/>
<dbReference type="InterPro" id="IPR050706">
    <property type="entry name" value="Cyclic-di-GMP_PDE-like"/>
</dbReference>
<dbReference type="SMART" id="SM00052">
    <property type="entry name" value="EAL"/>
    <property type="match status" value="1"/>
</dbReference>
<dbReference type="STRING" id="591001.Acfer_0686"/>
<keyword evidence="5" id="KW-1185">Reference proteome</keyword>
<dbReference type="GO" id="GO:0071111">
    <property type="term" value="F:cyclic-guanylate-specific phosphodiesterase activity"/>
    <property type="evidence" value="ECO:0007669"/>
    <property type="project" value="InterPro"/>
</dbReference>
<dbReference type="Gene3D" id="3.20.20.450">
    <property type="entry name" value="EAL domain"/>
    <property type="match status" value="1"/>
</dbReference>
<dbReference type="eggNOG" id="COG2200">
    <property type="taxonomic scope" value="Bacteria"/>
</dbReference>